<evidence type="ECO:0000313" key="2">
    <source>
        <dbReference type="Proteomes" id="UP001595973"/>
    </source>
</evidence>
<gene>
    <name evidence="1" type="ORF">ACFO5X_01545</name>
</gene>
<sequence>MTPRALAPFLTFAQVLRRAGFAVSPDQTTDFIAAVGLLGPRDMTDIHRAGRALFAIPPERQAEYDALFRAVFLGQVIQAPVSGEDDDETQAHEPGQSTVDLDAADDQTEVGAEATALELLSQRALAPDDANAALLRLQREAPRALPRRLSYRYRRANRGRRFDLRRTLREAAKRGGDVRDLFHAQRKTRQRRILLLIDVSGSMKERTEPMLRLAHAVVQAADRAEVFTLGTRLTRITAPLRPSDAAQALERAGAAIADIDGGTRIGDALQAFLNVPRFSAFARGAAVVVLSDGLERGTPDAMVDAVAKLKRRAWRLDWLSPLAADPDYRPATEGLKAILPFLDHLGDGASTDAVIDHILTMARRA</sequence>
<accession>A0ABV9KBG2</accession>
<dbReference type="InterPro" id="IPR036465">
    <property type="entry name" value="vWFA_dom_sf"/>
</dbReference>
<evidence type="ECO:0000313" key="1">
    <source>
        <dbReference type="EMBL" id="MFC4667223.1"/>
    </source>
</evidence>
<organism evidence="1 2">
    <name type="scientific">Seohaeicola nanhaiensis</name>
    <dbReference type="NCBI Taxonomy" id="1387282"/>
    <lineage>
        <taxon>Bacteria</taxon>
        <taxon>Pseudomonadati</taxon>
        <taxon>Pseudomonadota</taxon>
        <taxon>Alphaproteobacteria</taxon>
        <taxon>Rhodobacterales</taxon>
        <taxon>Roseobacteraceae</taxon>
        <taxon>Seohaeicola</taxon>
    </lineage>
</organism>
<keyword evidence="2" id="KW-1185">Reference proteome</keyword>
<dbReference type="InterPro" id="IPR011195">
    <property type="entry name" value="UCP010256"/>
</dbReference>
<protein>
    <submittedName>
        <fullName evidence="1">VWA domain-containing protein</fullName>
    </submittedName>
</protein>
<dbReference type="PANTHER" id="PTHR39338">
    <property type="entry name" value="BLL5662 PROTEIN-RELATED"/>
    <property type="match status" value="1"/>
</dbReference>
<dbReference type="SUPFAM" id="SSF53300">
    <property type="entry name" value="vWA-like"/>
    <property type="match status" value="1"/>
</dbReference>
<dbReference type="InterPro" id="IPR008912">
    <property type="entry name" value="Uncharacterised_CoxE"/>
</dbReference>
<dbReference type="Gene3D" id="3.40.50.410">
    <property type="entry name" value="von Willebrand factor, type A domain"/>
    <property type="match status" value="1"/>
</dbReference>
<dbReference type="RefSeq" id="WP_380715228.1">
    <property type="nucleotide sequence ID" value="NZ_JBHSGI010000002.1"/>
</dbReference>
<name>A0ABV9KBG2_9RHOB</name>
<dbReference type="Pfam" id="PF05762">
    <property type="entry name" value="VWA_CoxE"/>
    <property type="match status" value="1"/>
</dbReference>
<dbReference type="PANTHER" id="PTHR39338:SF6">
    <property type="entry name" value="BLL5662 PROTEIN"/>
    <property type="match status" value="1"/>
</dbReference>
<dbReference type="Proteomes" id="UP001595973">
    <property type="component" value="Unassembled WGS sequence"/>
</dbReference>
<proteinExistence type="predicted"/>
<reference evidence="2" key="1">
    <citation type="journal article" date="2019" name="Int. J. Syst. Evol. Microbiol.">
        <title>The Global Catalogue of Microorganisms (GCM) 10K type strain sequencing project: providing services to taxonomists for standard genome sequencing and annotation.</title>
        <authorList>
            <consortium name="The Broad Institute Genomics Platform"/>
            <consortium name="The Broad Institute Genome Sequencing Center for Infectious Disease"/>
            <person name="Wu L."/>
            <person name="Ma J."/>
        </authorList>
    </citation>
    <scope>NUCLEOTIDE SEQUENCE [LARGE SCALE GENOMIC DNA]</scope>
    <source>
        <strain evidence="2">CGMCC 4.7283</strain>
    </source>
</reference>
<comment type="caution">
    <text evidence="1">The sequence shown here is derived from an EMBL/GenBank/DDBJ whole genome shotgun (WGS) entry which is preliminary data.</text>
</comment>
<dbReference type="EMBL" id="JBHSGI010000002">
    <property type="protein sequence ID" value="MFC4667223.1"/>
    <property type="molecule type" value="Genomic_DNA"/>
</dbReference>
<dbReference type="CDD" id="cd00198">
    <property type="entry name" value="vWFA"/>
    <property type="match status" value="1"/>
</dbReference>
<dbReference type="PIRSF" id="PIRSF010256">
    <property type="entry name" value="CoxE_vWa"/>
    <property type="match status" value="1"/>
</dbReference>